<sequence>MNIILKEGRNSMKKTKKFLLGTALAGALVASAGLGTYSWFTSETQAQGDMENGTLQINNGSDIETPIFSGKKFTPSQLQYGNWITLSNSGDLNTHLKATYSHSVDKASLEEYEVGYIAMKYTTAPDEDIYEDAKIQLANLFEGTTNERPLSAAEPESVEVVSGILKGEQAKAMMDTAGTSGEFVMGEGGEGDPFWSLNEGQYIDVMIGIKLGEHAGNEYQGAKYGATFKVNAKQTDDGAQYEND</sequence>
<gene>
    <name evidence="1" type="ORF">AF332_24050</name>
</gene>
<evidence type="ECO:0000313" key="2">
    <source>
        <dbReference type="Proteomes" id="UP000037109"/>
    </source>
</evidence>
<dbReference type="AlphaFoldDB" id="A0A0M0GIJ7"/>
<dbReference type="STRING" id="1459.AF332_24050"/>
<reference evidence="2" key="1">
    <citation type="submission" date="2015-07" db="EMBL/GenBank/DDBJ databases">
        <title>Fjat-10036 dsm4.</title>
        <authorList>
            <person name="Liu B."/>
            <person name="Wang J."/>
            <person name="Zhu Y."/>
            <person name="Liu G."/>
            <person name="Chen Q."/>
            <person name="Chen Z."/>
            <person name="Lan J."/>
            <person name="Che J."/>
            <person name="Ge C."/>
            <person name="Shi H."/>
            <person name="Pan Z."/>
            <person name="Liu X."/>
        </authorList>
    </citation>
    <scope>NUCLEOTIDE SEQUENCE [LARGE SCALE GENOMIC DNA]</scope>
    <source>
        <strain evidence="2">DSM 4</strain>
    </source>
</reference>
<dbReference type="Proteomes" id="UP000037109">
    <property type="component" value="Unassembled WGS sequence"/>
</dbReference>
<name>A0A0M0GIJ7_SPOGL</name>
<protein>
    <recommendedName>
        <fullName evidence="3">Spore coat protein</fullName>
    </recommendedName>
</protein>
<proteinExistence type="predicted"/>
<organism evidence="1 2">
    <name type="scientific">Sporosarcina globispora</name>
    <name type="common">Bacillus globisporus</name>
    <dbReference type="NCBI Taxonomy" id="1459"/>
    <lineage>
        <taxon>Bacteria</taxon>
        <taxon>Bacillati</taxon>
        <taxon>Bacillota</taxon>
        <taxon>Bacilli</taxon>
        <taxon>Bacillales</taxon>
        <taxon>Caryophanaceae</taxon>
        <taxon>Sporosarcina</taxon>
    </lineage>
</organism>
<comment type="caution">
    <text evidence="1">The sequence shown here is derived from an EMBL/GenBank/DDBJ whole genome shotgun (WGS) entry which is preliminary data.</text>
</comment>
<accession>A0A0M0GIJ7</accession>
<evidence type="ECO:0000313" key="1">
    <source>
        <dbReference type="EMBL" id="KON89593.1"/>
    </source>
</evidence>
<dbReference type="PATRIC" id="fig|1459.3.peg.5302"/>
<keyword evidence="2" id="KW-1185">Reference proteome</keyword>
<dbReference type="EMBL" id="LGUF01000007">
    <property type="protein sequence ID" value="KON89593.1"/>
    <property type="molecule type" value="Genomic_DNA"/>
</dbReference>
<evidence type="ECO:0008006" key="3">
    <source>
        <dbReference type="Google" id="ProtNLM"/>
    </source>
</evidence>